<keyword evidence="5" id="KW-1133">Transmembrane helix</keyword>
<evidence type="ECO:0000313" key="9">
    <source>
        <dbReference type="Proteomes" id="UP000322225"/>
    </source>
</evidence>
<dbReference type="GO" id="GO:0005886">
    <property type="term" value="C:plasma membrane"/>
    <property type="evidence" value="ECO:0007669"/>
    <property type="project" value="TreeGrafter"/>
</dbReference>
<keyword evidence="9" id="KW-1185">Reference proteome</keyword>
<keyword evidence="3 7" id="KW-0813">Transport</keyword>
<keyword evidence="4" id="KW-0812">Transmembrane</keyword>
<protein>
    <submittedName>
        <fullName evidence="8">Uncharacterized protein</fullName>
    </submittedName>
</protein>
<dbReference type="Gene3D" id="1.10.4160.10">
    <property type="entry name" value="Hydantoin permease"/>
    <property type="match status" value="1"/>
</dbReference>
<dbReference type="EMBL" id="CP144057">
    <property type="protein sequence ID" value="WWD19647.1"/>
    <property type="molecule type" value="Genomic_DNA"/>
</dbReference>
<accession>A0A5M6C6L7</accession>
<evidence type="ECO:0000256" key="6">
    <source>
        <dbReference type="ARBA" id="ARBA00023136"/>
    </source>
</evidence>
<keyword evidence="6 7" id="KW-0472">Membrane</keyword>
<dbReference type="Pfam" id="PF02133">
    <property type="entry name" value="Transp_cyt_pur"/>
    <property type="match status" value="1"/>
</dbReference>
<dbReference type="GeneID" id="43588278"/>
<dbReference type="Proteomes" id="UP000322225">
    <property type="component" value="Chromosome 7"/>
</dbReference>
<gene>
    <name evidence="8" type="ORF">CI109_104109</name>
</gene>
<dbReference type="RefSeq" id="XP_031861747.1">
    <property type="nucleotide sequence ID" value="XM_032004145.1"/>
</dbReference>
<evidence type="ECO:0000256" key="5">
    <source>
        <dbReference type="ARBA" id="ARBA00022989"/>
    </source>
</evidence>
<dbReference type="PIRSF" id="PIRSF002744">
    <property type="entry name" value="Pur-cyt_permease"/>
    <property type="match status" value="1"/>
</dbReference>
<reference evidence="8" key="1">
    <citation type="submission" date="2017-08" db="EMBL/GenBank/DDBJ databases">
        <authorList>
            <person name="Cuomo C."/>
            <person name="Billmyre B."/>
            <person name="Heitman J."/>
        </authorList>
    </citation>
    <scope>NUCLEOTIDE SEQUENCE</scope>
    <source>
        <strain evidence="8">CBS 12478</strain>
    </source>
</reference>
<comment type="subcellular location">
    <subcellularLocation>
        <location evidence="1">Membrane</location>
        <topology evidence="1">Multi-pass membrane protein</topology>
    </subcellularLocation>
</comment>
<evidence type="ECO:0000313" key="8">
    <source>
        <dbReference type="EMBL" id="WWD19647.1"/>
    </source>
</evidence>
<evidence type="ECO:0000256" key="3">
    <source>
        <dbReference type="ARBA" id="ARBA00022448"/>
    </source>
</evidence>
<evidence type="ECO:0000256" key="7">
    <source>
        <dbReference type="PIRNR" id="PIRNR002744"/>
    </source>
</evidence>
<organism evidence="8 9">
    <name type="scientific">Kwoniella shandongensis</name>
    <dbReference type="NCBI Taxonomy" id="1734106"/>
    <lineage>
        <taxon>Eukaryota</taxon>
        <taxon>Fungi</taxon>
        <taxon>Dikarya</taxon>
        <taxon>Basidiomycota</taxon>
        <taxon>Agaricomycotina</taxon>
        <taxon>Tremellomycetes</taxon>
        <taxon>Tremellales</taxon>
        <taxon>Cryptococcaceae</taxon>
        <taxon>Kwoniella</taxon>
    </lineage>
</organism>
<evidence type="ECO:0000256" key="4">
    <source>
        <dbReference type="ARBA" id="ARBA00022692"/>
    </source>
</evidence>
<dbReference type="InterPro" id="IPR026030">
    <property type="entry name" value="Pur-cyt_permease_Fcy2/21/22"/>
</dbReference>
<evidence type="ECO:0000256" key="2">
    <source>
        <dbReference type="ARBA" id="ARBA00008974"/>
    </source>
</evidence>
<dbReference type="PANTHER" id="PTHR31806:SF5">
    <property type="entry name" value="PURINE-CYTOSINE PERMEASE FCY21"/>
    <property type="match status" value="1"/>
</dbReference>
<proteinExistence type="inferred from homology"/>
<evidence type="ECO:0000256" key="1">
    <source>
        <dbReference type="ARBA" id="ARBA00004141"/>
    </source>
</evidence>
<reference evidence="8" key="2">
    <citation type="submission" date="2024-01" db="EMBL/GenBank/DDBJ databases">
        <title>Comparative genomics of Cryptococcus and Kwoniella reveals pathogenesis evolution and contrasting modes of karyotype evolution via chromosome fusion or intercentromeric recombination.</title>
        <authorList>
            <person name="Coelho M.A."/>
            <person name="David-Palma M."/>
            <person name="Shea T."/>
            <person name="Bowers K."/>
            <person name="McGinley-Smith S."/>
            <person name="Mohammad A.W."/>
            <person name="Gnirke A."/>
            <person name="Yurkov A.M."/>
            <person name="Nowrousian M."/>
            <person name="Sun S."/>
            <person name="Cuomo C.A."/>
            <person name="Heitman J."/>
        </authorList>
    </citation>
    <scope>NUCLEOTIDE SEQUENCE</scope>
    <source>
        <strain evidence="8">CBS 12478</strain>
    </source>
</reference>
<comment type="similarity">
    <text evidence="2 7">Belongs to the purine-cytosine permease (2.A.39) family.</text>
</comment>
<dbReference type="InterPro" id="IPR001248">
    <property type="entry name" value="Pur-cyt_permease"/>
</dbReference>
<name>A0A5M6C6L7_9TREE</name>
<dbReference type="PANTHER" id="PTHR31806">
    <property type="entry name" value="PURINE-CYTOSINE PERMEASE FCY2-RELATED"/>
    <property type="match status" value="1"/>
</dbReference>
<dbReference type="AlphaFoldDB" id="A0A5M6C6L7"/>
<dbReference type="KEGG" id="ksn:43588278"/>
<sequence length="544" mass="58042">MSLGSKPSPRASPPLLEDTIDAEPSYPLKARSSKDISPVLPHSRYTYDAESGNGVAPGKGKGGVMGMYRKGMDILVEHGVEERGIDPRPEDERDELTTWSYLPQFTLWAAFNTNILSFSEGVIGPGLFGLDWKTSAICIVLITGAACLPIAYCATNGPKTGMRQMVQARYGMGYGLALIFGLLNCATMIGFMSLTVILGGQCLALASNSTMSYDVGIVIAAIIALILSFVGLKALHIVSLTSFPIMIILFVVLAGVTGDKLHLAVAEAAKAATDVTTSGVLGYTASLIGFSISYTSLASDFTTSLPAHTPRLKLFFVVYAGLCVPIVLIQLFGAACQLAAFSIPEWEAASAVGVPNLIFAMTGAGSGAARFVMILFCLSVVANTAPTIYSAGLSGQVAIPWLVRVPRYFLALIVSAIYLPIAIVGASKFYVALENFSSVLSYWTALYIPPTLIEPLFFRSPVSRETYPVAIWNRPSKLPIGLAAIFAAVCGIPVVTAGMAQTWWTGWIARKIEGTGDIAFEMGFVVVALVYIPARYLERKYTGR</sequence>
<dbReference type="GO" id="GO:0022857">
    <property type="term" value="F:transmembrane transporter activity"/>
    <property type="evidence" value="ECO:0007669"/>
    <property type="project" value="InterPro"/>
</dbReference>
<dbReference type="OrthoDB" id="2116389at2759"/>